<comment type="caution">
    <text evidence="1">The sequence shown here is derived from an EMBL/GenBank/DDBJ whole genome shotgun (WGS) entry which is preliminary data.</text>
</comment>
<dbReference type="AlphaFoldDB" id="A0AAP0PCY7"/>
<proteinExistence type="predicted"/>
<reference evidence="1 2" key="1">
    <citation type="submission" date="2024-01" db="EMBL/GenBank/DDBJ databases">
        <title>Genome assemblies of Stephania.</title>
        <authorList>
            <person name="Yang L."/>
        </authorList>
    </citation>
    <scope>NUCLEOTIDE SEQUENCE [LARGE SCALE GENOMIC DNA]</scope>
    <source>
        <strain evidence="1">QJT</strain>
        <tissue evidence="1">Leaf</tissue>
    </source>
</reference>
<evidence type="ECO:0000313" key="1">
    <source>
        <dbReference type="EMBL" id="KAK9138459.1"/>
    </source>
</evidence>
<organism evidence="1 2">
    <name type="scientific">Stephania japonica</name>
    <dbReference type="NCBI Taxonomy" id="461633"/>
    <lineage>
        <taxon>Eukaryota</taxon>
        <taxon>Viridiplantae</taxon>
        <taxon>Streptophyta</taxon>
        <taxon>Embryophyta</taxon>
        <taxon>Tracheophyta</taxon>
        <taxon>Spermatophyta</taxon>
        <taxon>Magnoliopsida</taxon>
        <taxon>Ranunculales</taxon>
        <taxon>Menispermaceae</taxon>
        <taxon>Menispermoideae</taxon>
        <taxon>Cissampelideae</taxon>
        <taxon>Stephania</taxon>
    </lineage>
</organism>
<keyword evidence="2" id="KW-1185">Reference proteome</keyword>
<evidence type="ECO:0000313" key="2">
    <source>
        <dbReference type="Proteomes" id="UP001417504"/>
    </source>
</evidence>
<protein>
    <submittedName>
        <fullName evidence="1">Uncharacterized protein</fullName>
    </submittedName>
</protein>
<dbReference type="EMBL" id="JBBNAE010000003">
    <property type="protein sequence ID" value="KAK9138459.1"/>
    <property type="molecule type" value="Genomic_DNA"/>
</dbReference>
<gene>
    <name evidence="1" type="ORF">Sjap_009053</name>
</gene>
<sequence length="164" mass="17951">MHGIVVSQTITVLYFMPLPFYALKAVAKLCRKAANCWCQRHQRKAASKSVDGALFEPKEDGCENAKEALKLISKFEELKGLDPWSFQVGTTTKTNSATNANVSTATEANIQGIPVTQNRMSSMFFEGASSNTSDGKLRFVEDRGCGSRHVISDEAIQVDLGFPN</sequence>
<dbReference type="Proteomes" id="UP001417504">
    <property type="component" value="Unassembled WGS sequence"/>
</dbReference>
<name>A0AAP0PCY7_9MAGN</name>
<accession>A0AAP0PCY7</accession>